<keyword evidence="2" id="KW-0238">DNA-binding</keyword>
<evidence type="ECO:0000256" key="3">
    <source>
        <dbReference type="ARBA" id="ARBA00023163"/>
    </source>
</evidence>
<dbReference type="PANTHER" id="PTHR43537">
    <property type="entry name" value="TRANSCRIPTIONAL REGULATOR, GNTR FAMILY"/>
    <property type="match status" value="1"/>
</dbReference>
<accession>A0A4P8QNA8</accession>
<evidence type="ECO:0000259" key="4">
    <source>
        <dbReference type="PROSITE" id="PS50949"/>
    </source>
</evidence>
<dbReference type="Pfam" id="PF00392">
    <property type="entry name" value="GntR"/>
    <property type="match status" value="1"/>
</dbReference>
<dbReference type="SUPFAM" id="SSF48008">
    <property type="entry name" value="GntR ligand-binding domain-like"/>
    <property type="match status" value="1"/>
</dbReference>
<evidence type="ECO:0000256" key="1">
    <source>
        <dbReference type="ARBA" id="ARBA00023015"/>
    </source>
</evidence>
<dbReference type="Pfam" id="PF07729">
    <property type="entry name" value="FCD"/>
    <property type="match status" value="1"/>
</dbReference>
<evidence type="ECO:0000313" key="6">
    <source>
        <dbReference type="Proteomes" id="UP000299580"/>
    </source>
</evidence>
<evidence type="ECO:0000313" key="5">
    <source>
        <dbReference type="EMBL" id="QCR08428.1"/>
    </source>
</evidence>
<dbReference type="InterPro" id="IPR000524">
    <property type="entry name" value="Tscrpt_reg_HTH_GntR"/>
</dbReference>
<feature type="domain" description="HTH gntR-type" evidence="4">
    <location>
        <begin position="21"/>
        <end position="88"/>
    </location>
</feature>
<dbReference type="GO" id="GO:0003700">
    <property type="term" value="F:DNA-binding transcription factor activity"/>
    <property type="evidence" value="ECO:0007669"/>
    <property type="project" value="InterPro"/>
</dbReference>
<sequence>MTDSRYPDAPMMKNLKPLTKSSIESQTTDSLRSYILSGAVRPGLRLTETALADQLGVGRATVRSAFQRLAGEGILVQIPYTGWEVASLSIKDVWELWTLRGSLEGLAARLAAEQNDPARRTAIEQAYRRLQDDCAAGDMNDISESDMNLHRAIVDAAGHDRLAHQYKLVEQQVRLYIATSNAYASDGPSDILSQHVPMVEALLAGEGLRASQEAWLHNETEGKRLSDWLRQQNQHDAVTD</sequence>
<dbReference type="RefSeq" id="WP_137713468.1">
    <property type="nucleotide sequence ID" value="NZ_JBHRVE010000003.1"/>
</dbReference>
<dbReference type="Gene3D" id="1.10.10.10">
    <property type="entry name" value="Winged helix-like DNA-binding domain superfamily/Winged helix DNA-binding domain"/>
    <property type="match status" value="1"/>
</dbReference>
<dbReference type="InterPro" id="IPR011711">
    <property type="entry name" value="GntR_C"/>
</dbReference>
<evidence type="ECO:0000256" key="2">
    <source>
        <dbReference type="ARBA" id="ARBA00023125"/>
    </source>
</evidence>
<dbReference type="KEGG" id="brb:EH207_07810"/>
<dbReference type="SUPFAM" id="SSF46785">
    <property type="entry name" value="Winged helix' DNA-binding domain"/>
    <property type="match status" value="1"/>
</dbReference>
<dbReference type="Proteomes" id="UP000299580">
    <property type="component" value="Chromosome"/>
</dbReference>
<dbReference type="OrthoDB" id="9784545at2"/>
<gene>
    <name evidence="5" type="ORF">EH207_07810</name>
</gene>
<dbReference type="CDD" id="cd07377">
    <property type="entry name" value="WHTH_GntR"/>
    <property type="match status" value="1"/>
</dbReference>
<dbReference type="EMBL" id="CP034035">
    <property type="protein sequence ID" value="QCR08428.1"/>
    <property type="molecule type" value="Genomic_DNA"/>
</dbReference>
<keyword evidence="3" id="KW-0804">Transcription</keyword>
<proteinExistence type="predicted"/>
<dbReference type="InterPro" id="IPR008920">
    <property type="entry name" value="TF_FadR/GntR_C"/>
</dbReference>
<dbReference type="SMART" id="SM00345">
    <property type="entry name" value="HTH_GNTR"/>
    <property type="match status" value="1"/>
</dbReference>
<dbReference type="SMART" id="SM00895">
    <property type="entry name" value="FCD"/>
    <property type="match status" value="1"/>
</dbReference>
<dbReference type="PROSITE" id="PS50949">
    <property type="entry name" value="HTH_GNTR"/>
    <property type="match status" value="1"/>
</dbReference>
<dbReference type="AlphaFoldDB" id="A0A4P8QNA8"/>
<dbReference type="GO" id="GO:0003677">
    <property type="term" value="F:DNA binding"/>
    <property type="evidence" value="ECO:0007669"/>
    <property type="project" value="UniProtKB-KW"/>
</dbReference>
<dbReference type="PRINTS" id="PR00035">
    <property type="entry name" value="HTHGNTR"/>
</dbReference>
<organism evidence="5 6">
    <name type="scientific">Brenneria rubrifaciens</name>
    <dbReference type="NCBI Taxonomy" id="55213"/>
    <lineage>
        <taxon>Bacteria</taxon>
        <taxon>Pseudomonadati</taxon>
        <taxon>Pseudomonadota</taxon>
        <taxon>Gammaproteobacteria</taxon>
        <taxon>Enterobacterales</taxon>
        <taxon>Pectobacteriaceae</taxon>
        <taxon>Brenneria</taxon>
    </lineage>
</organism>
<dbReference type="InterPro" id="IPR036388">
    <property type="entry name" value="WH-like_DNA-bd_sf"/>
</dbReference>
<dbReference type="PANTHER" id="PTHR43537:SF24">
    <property type="entry name" value="GLUCONATE OPERON TRANSCRIPTIONAL REPRESSOR"/>
    <property type="match status" value="1"/>
</dbReference>
<dbReference type="Gene3D" id="1.20.120.530">
    <property type="entry name" value="GntR ligand-binding domain-like"/>
    <property type="match status" value="1"/>
</dbReference>
<keyword evidence="6" id="KW-1185">Reference proteome</keyword>
<keyword evidence="1" id="KW-0805">Transcription regulation</keyword>
<protein>
    <submittedName>
        <fullName evidence="5">GntR family transcriptional regulator</fullName>
    </submittedName>
</protein>
<reference evidence="5 6" key="1">
    <citation type="submission" date="2018-11" db="EMBL/GenBank/DDBJ databases">
        <title>Genome sequences of Brenneria nigrifluens and Brenneria rubrifaciens.</title>
        <authorList>
            <person name="Poret-Peterson A.T."/>
            <person name="McClean A.E."/>
            <person name="Kluepfel D.A."/>
        </authorList>
    </citation>
    <scope>NUCLEOTIDE SEQUENCE [LARGE SCALE GENOMIC DNA]</scope>
    <source>
        <strain evidence="5 6">6D370</strain>
    </source>
</reference>
<dbReference type="InterPro" id="IPR036390">
    <property type="entry name" value="WH_DNA-bd_sf"/>
</dbReference>
<name>A0A4P8QNA8_9GAMM</name>